<protein>
    <recommendedName>
        <fullName evidence="5">Pentatricopeptide repeat-containing protein</fullName>
    </recommendedName>
</protein>
<dbReference type="PANTHER" id="PTHR47926">
    <property type="entry name" value="PENTATRICOPEPTIDE REPEAT-CONTAINING PROTEIN"/>
    <property type="match status" value="1"/>
</dbReference>
<dbReference type="GO" id="GO:0003723">
    <property type="term" value="F:RNA binding"/>
    <property type="evidence" value="ECO:0007669"/>
    <property type="project" value="InterPro"/>
</dbReference>
<sequence>MVCGILFFHGMYAELGCVDLLTRVFKNTCERNPEIWNSMITLEAEDVVITDDVTYVSALIATAQLQHLEFAQQLHACLLKKCRDLKVISLNAMRATYSRVNHVGNSFNVCNGMKERDIVSWNTVVSALVQNGQDKKVLMLVYEMQNLGVAIDDITITSC</sequence>
<dbReference type="InterPro" id="IPR011990">
    <property type="entry name" value="TPR-like_helical_dom_sf"/>
</dbReference>
<dbReference type="Proteomes" id="UP000824120">
    <property type="component" value="Chromosome 11"/>
</dbReference>
<dbReference type="AlphaFoldDB" id="A0A9J5WKY3"/>
<feature type="repeat" description="PPR" evidence="2">
    <location>
        <begin position="117"/>
        <end position="151"/>
    </location>
</feature>
<organism evidence="3 4">
    <name type="scientific">Solanum commersonii</name>
    <name type="common">Commerson's wild potato</name>
    <name type="synonym">Commerson's nightshade</name>
    <dbReference type="NCBI Taxonomy" id="4109"/>
    <lineage>
        <taxon>Eukaryota</taxon>
        <taxon>Viridiplantae</taxon>
        <taxon>Streptophyta</taxon>
        <taxon>Embryophyta</taxon>
        <taxon>Tracheophyta</taxon>
        <taxon>Spermatophyta</taxon>
        <taxon>Magnoliopsida</taxon>
        <taxon>eudicotyledons</taxon>
        <taxon>Gunneridae</taxon>
        <taxon>Pentapetalae</taxon>
        <taxon>asterids</taxon>
        <taxon>lamiids</taxon>
        <taxon>Solanales</taxon>
        <taxon>Solanaceae</taxon>
        <taxon>Solanoideae</taxon>
        <taxon>Solaneae</taxon>
        <taxon>Solanum</taxon>
    </lineage>
</organism>
<keyword evidence="1" id="KW-0677">Repeat</keyword>
<dbReference type="OrthoDB" id="9990610at2759"/>
<evidence type="ECO:0000256" key="1">
    <source>
        <dbReference type="ARBA" id="ARBA00022737"/>
    </source>
</evidence>
<keyword evidence="4" id="KW-1185">Reference proteome</keyword>
<comment type="caution">
    <text evidence="3">The sequence shown here is derived from an EMBL/GenBank/DDBJ whole genome shotgun (WGS) entry which is preliminary data.</text>
</comment>
<evidence type="ECO:0000256" key="2">
    <source>
        <dbReference type="PROSITE-ProRule" id="PRU00708"/>
    </source>
</evidence>
<dbReference type="InterPro" id="IPR046960">
    <property type="entry name" value="PPR_At4g14850-like_plant"/>
</dbReference>
<proteinExistence type="predicted"/>
<dbReference type="GO" id="GO:0009451">
    <property type="term" value="P:RNA modification"/>
    <property type="evidence" value="ECO:0007669"/>
    <property type="project" value="InterPro"/>
</dbReference>
<dbReference type="EMBL" id="JACXVP010000011">
    <property type="protein sequence ID" value="KAG5576561.1"/>
    <property type="molecule type" value="Genomic_DNA"/>
</dbReference>
<dbReference type="Pfam" id="PF01535">
    <property type="entry name" value="PPR"/>
    <property type="match status" value="1"/>
</dbReference>
<dbReference type="Gene3D" id="1.25.40.10">
    <property type="entry name" value="Tetratricopeptide repeat domain"/>
    <property type="match status" value="1"/>
</dbReference>
<evidence type="ECO:0000313" key="3">
    <source>
        <dbReference type="EMBL" id="KAG5576561.1"/>
    </source>
</evidence>
<gene>
    <name evidence="3" type="ORF">H5410_056695</name>
</gene>
<reference evidence="3 4" key="1">
    <citation type="submission" date="2020-09" db="EMBL/GenBank/DDBJ databases">
        <title>De no assembly of potato wild relative species, Solanum commersonii.</title>
        <authorList>
            <person name="Cho K."/>
        </authorList>
    </citation>
    <scope>NUCLEOTIDE SEQUENCE [LARGE SCALE GENOMIC DNA]</scope>
    <source>
        <strain evidence="3">LZ3.2</strain>
        <tissue evidence="3">Leaf</tissue>
    </source>
</reference>
<accession>A0A9J5WKY3</accession>
<evidence type="ECO:0000313" key="4">
    <source>
        <dbReference type="Proteomes" id="UP000824120"/>
    </source>
</evidence>
<evidence type="ECO:0008006" key="5">
    <source>
        <dbReference type="Google" id="ProtNLM"/>
    </source>
</evidence>
<name>A0A9J5WKY3_SOLCO</name>
<dbReference type="NCBIfam" id="TIGR00756">
    <property type="entry name" value="PPR"/>
    <property type="match status" value="1"/>
</dbReference>
<dbReference type="PROSITE" id="PS51375">
    <property type="entry name" value="PPR"/>
    <property type="match status" value="1"/>
</dbReference>
<dbReference type="PANTHER" id="PTHR47926:SF347">
    <property type="entry name" value="PENTATRICOPEPTIDE REPEAT-CONTAINING PROTEIN"/>
    <property type="match status" value="1"/>
</dbReference>
<dbReference type="InterPro" id="IPR002885">
    <property type="entry name" value="PPR_rpt"/>
</dbReference>